<dbReference type="GeneID" id="39982479"/>
<dbReference type="SUPFAM" id="SSF53335">
    <property type="entry name" value="S-adenosyl-L-methionine-dependent methyltransferases"/>
    <property type="match status" value="1"/>
</dbReference>
<evidence type="ECO:0000313" key="5">
    <source>
        <dbReference type="Proteomes" id="UP000192257"/>
    </source>
</evidence>
<dbReference type="Pfam" id="PF05724">
    <property type="entry name" value="TPMT"/>
    <property type="match status" value="1"/>
</dbReference>
<name>A0A1X0P632_9TRYP</name>
<organism evidence="4 5">
    <name type="scientific">Trypanosoma theileri</name>
    <dbReference type="NCBI Taxonomy" id="67003"/>
    <lineage>
        <taxon>Eukaryota</taxon>
        <taxon>Discoba</taxon>
        <taxon>Euglenozoa</taxon>
        <taxon>Kinetoplastea</taxon>
        <taxon>Metakinetoplastina</taxon>
        <taxon>Trypanosomatida</taxon>
        <taxon>Trypanosomatidae</taxon>
        <taxon>Trypanosoma</taxon>
    </lineage>
</organism>
<dbReference type="PANTHER" id="PTHR10259:SF11">
    <property type="entry name" value="THIOPURINE S-METHYLTRANSFERASE"/>
    <property type="match status" value="1"/>
</dbReference>
<evidence type="ECO:0000313" key="4">
    <source>
        <dbReference type="EMBL" id="ORC92291.1"/>
    </source>
</evidence>
<dbReference type="AlphaFoldDB" id="A0A1X0P632"/>
<evidence type="ECO:0000256" key="3">
    <source>
        <dbReference type="ARBA" id="ARBA00022691"/>
    </source>
</evidence>
<dbReference type="RefSeq" id="XP_028886357.1">
    <property type="nucleotide sequence ID" value="XM_029022699.1"/>
</dbReference>
<keyword evidence="5" id="KW-1185">Reference proteome</keyword>
<keyword evidence="3" id="KW-0949">S-adenosyl-L-methionine</keyword>
<dbReference type="GO" id="GO:0032259">
    <property type="term" value="P:methylation"/>
    <property type="evidence" value="ECO:0007669"/>
    <property type="project" value="UniProtKB-KW"/>
</dbReference>
<dbReference type="CDD" id="cd02440">
    <property type="entry name" value="AdoMet_MTases"/>
    <property type="match status" value="1"/>
</dbReference>
<dbReference type="InterPro" id="IPR008854">
    <property type="entry name" value="TPMT"/>
</dbReference>
<reference evidence="4 5" key="1">
    <citation type="submission" date="2017-03" db="EMBL/GenBank/DDBJ databases">
        <title>An alternative strategy for trypanosome survival in the mammalian bloodstream revealed through genome and transcriptome analysis of the ubiquitous bovine parasite Trypanosoma (Megatrypanum) theileri.</title>
        <authorList>
            <person name="Kelly S."/>
            <person name="Ivens A."/>
            <person name="Mott A."/>
            <person name="O'Neill E."/>
            <person name="Emms D."/>
            <person name="Macleod O."/>
            <person name="Voorheis P."/>
            <person name="Matthews J."/>
            <person name="Matthews K."/>
            <person name="Carrington M."/>
        </authorList>
    </citation>
    <scope>NUCLEOTIDE SEQUENCE [LARGE SCALE GENOMIC DNA]</scope>
    <source>
        <strain evidence="4">Edinburgh</strain>
    </source>
</reference>
<sequence>MRLGTHNVAEFWTEAWMTNNTGWKMGERCGPFTRNLYGYLQAAGLVAAEKQGENESVEEASKRHEAVRSFLAKKTVMVPLCGDSAVLSYMVDCGVRHVIGADLNDHALNLQREKNFKNACFRTRTLDRVAGVAEKVVVHEATDGESRITLFHGDIIKLPCFDDYKNLKVDFMYDRAAMMAIPPDLHKAYVQAVTKVLTPTAGVAYERMLRLIPEERTWGPPFMVDMEEVLQMYKEATGREYASVLILEDSLDDTRRPEWYAILPKE</sequence>
<accession>A0A1X0P632</accession>
<dbReference type="PANTHER" id="PTHR10259">
    <property type="entry name" value="THIOPURINE S-METHYLTRANSFERASE"/>
    <property type="match status" value="1"/>
</dbReference>
<dbReference type="OrthoDB" id="276151at2759"/>
<dbReference type="VEuPathDB" id="TriTrypDB:TM35_000045050"/>
<proteinExistence type="predicted"/>
<gene>
    <name evidence="4" type="ORF">TM35_000045050</name>
</gene>
<keyword evidence="2 4" id="KW-0808">Transferase</keyword>
<dbReference type="Proteomes" id="UP000192257">
    <property type="component" value="Unassembled WGS sequence"/>
</dbReference>
<protein>
    <submittedName>
        <fullName evidence="4">Thiopurine S-methyltransferase</fullName>
    </submittedName>
</protein>
<evidence type="ECO:0000256" key="2">
    <source>
        <dbReference type="ARBA" id="ARBA00022679"/>
    </source>
</evidence>
<evidence type="ECO:0000256" key="1">
    <source>
        <dbReference type="ARBA" id="ARBA00022603"/>
    </source>
</evidence>
<comment type="caution">
    <text evidence="4">The sequence shown here is derived from an EMBL/GenBank/DDBJ whole genome shotgun (WGS) entry which is preliminary data.</text>
</comment>
<dbReference type="Gene3D" id="3.40.50.150">
    <property type="entry name" value="Vaccinia Virus protein VP39"/>
    <property type="match status" value="1"/>
</dbReference>
<dbReference type="EMBL" id="NBCO01000004">
    <property type="protein sequence ID" value="ORC92291.1"/>
    <property type="molecule type" value="Genomic_DNA"/>
</dbReference>
<dbReference type="InterPro" id="IPR029063">
    <property type="entry name" value="SAM-dependent_MTases_sf"/>
</dbReference>
<keyword evidence="1 4" id="KW-0489">Methyltransferase</keyword>
<dbReference type="PROSITE" id="PS51585">
    <property type="entry name" value="SAM_MT_TPMT"/>
    <property type="match status" value="1"/>
</dbReference>
<dbReference type="GO" id="GO:0008119">
    <property type="term" value="F:thiopurine S-methyltransferase activity"/>
    <property type="evidence" value="ECO:0007669"/>
    <property type="project" value="TreeGrafter"/>
</dbReference>